<keyword evidence="5 6" id="KW-0949">S-adenosyl-L-methionine</keyword>
<name>A0AAE4JVS1_9CYAN</name>
<accession>A0AAE4JVS1</accession>
<keyword evidence="3 6" id="KW-0489">Methyltransferase</keyword>
<evidence type="ECO:0000256" key="5">
    <source>
        <dbReference type="ARBA" id="ARBA00022691"/>
    </source>
</evidence>
<evidence type="ECO:0000256" key="3">
    <source>
        <dbReference type="ARBA" id="ARBA00022603"/>
    </source>
</evidence>
<evidence type="ECO:0000256" key="1">
    <source>
        <dbReference type="ARBA" id="ARBA00022490"/>
    </source>
</evidence>
<dbReference type="PANTHER" id="PTHR31760:SF0">
    <property type="entry name" value="S-ADENOSYL-L-METHIONINE-DEPENDENT METHYLTRANSFERASES SUPERFAMILY PROTEIN"/>
    <property type="match status" value="1"/>
</dbReference>
<dbReference type="EC" id="2.1.1.-" evidence="6"/>
<reference evidence="8" key="1">
    <citation type="submission" date="2023-07" db="EMBL/GenBank/DDBJ databases">
        <authorList>
            <person name="Luz R."/>
            <person name="Cordeiro R."/>
            <person name="Fonseca A."/>
            <person name="Goncalves V."/>
        </authorList>
    </citation>
    <scope>NUCLEOTIDE SEQUENCE [LARGE SCALE GENOMIC DNA]</scope>
    <source>
        <strain evidence="8">BACA0444</strain>
    </source>
</reference>
<comment type="caution">
    <text evidence="6">Lacks conserved residue(s) required for the propagation of feature annotation.</text>
</comment>
<dbReference type="CDD" id="cd02440">
    <property type="entry name" value="AdoMet_MTases"/>
    <property type="match status" value="1"/>
</dbReference>
<sequence>MPFSDLPNAAEIWQNTLAWQPNEQQQQKFAAFYQAMLTANSQFNLTRITDAKDFWEKHLWDALSGIQPWLTDLALNPGALVVDIGSGAGVPGIPVALARPDWQVTLLEARRKKVSFLESLPQLLGLTNVNAVWSRAEDYHPQASFDFALVRAVGNIQQCLHFALPLVKPGGLVILYRGQFQASDNHDLEKELSHGQATLEQVLAWQTPLTGGTRHCLLIRRPGHAPRPH</sequence>
<comment type="similarity">
    <text evidence="6">Belongs to the methyltransferase superfamily. RNA methyltransferase RsmG family.</text>
</comment>
<dbReference type="NCBIfam" id="TIGR00138">
    <property type="entry name" value="rsmG_gidB"/>
    <property type="match status" value="1"/>
</dbReference>
<dbReference type="RefSeq" id="WP_322877909.1">
    <property type="nucleotide sequence ID" value="NZ_JAVMIP010000005.1"/>
</dbReference>
<dbReference type="GO" id="GO:0005829">
    <property type="term" value="C:cytosol"/>
    <property type="evidence" value="ECO:0007669"/>
    <property type="project" value="TreeGrafter"/>
</dbReference>
<protein>
    <recommendedName>
        <fullName evidence="6">Ribosomal RNA small subunit methyltransferase G</fullName>
        <ecNumber evidence="6">2.1.1.-</ecNumber>
    </recommendedName>
    <alternativeName>
        <fullName evidence="6">16S rRNA 7-methylguanosine methyltransferase</fullName>
        <shortName evidence="6">16S rRNA m7G methyltransferase</shortName>
    </alternativeName>
</protein>
<keyword evidence="4 6" id="KW-0808">Transferase</keyword>
<gene>
    <name evidence="6 7" type="primary">rsmG</name>
    <name evidence="7" type="ORF">RIF25_07425</name>
</gene>
<comment type="caution">
    <text evidence="7">The sequence shown here is derived from an EMBL/GenBank/DDBJ whole genome shotgun (WGS) entry which is preliminary data.</text>
</comment>
<dbReference type="Pfam" id="PF02527">
    <property type="entry name" value="GidB"/>
    <property type="match status" value="1"/>
</dbReference>
<evidence type="ECO:0000313" key="7">
    <source>
        <dbReference type="EMBL" id="MDS3860640.1"/>
    </source>
</evidence>
<feature type="binding site" evidence="6">
    <location>
        <position position="151"/>
    </location>
    <ligand>
        <name>S-adenosyl-L-methionine</name>
        <dbReference type="ChEBI" id="CHEBI:59789"/>
    </ligand>
</feature>
<dbReference type="PIRSF" id="PIRSF003078">
    <property type="entry name" value="GidB"/>
    <property type="match status" value="1"/>
</dbReference>
<dbReference type="InterPro" id="IPR029063">
    <property type="entry name" value="SAM-dependent_MTases_sf"/>
</dbReference>
<feature type="binding site" evidence="6">
    <location>
        <begin position="136"/>
        <end position="137"/>
    </location>
    <ligand>
        <name>S-adenosyl-L-methionine</name>
        <dbReference type="ChEBI" id="CHEBI:59789"/>
    </ligand>
</feature>
<dbReference type="EMBL" id="JAVMIP010000005">
    <property type="protein sequence ID" value="MDS3860640.1"/>
    <property type="molecule type" value="Genomic_DNA"/>
</dbReference>
<evidence type="ECO:0000313" key="8">
    <source>
        <dbReference type="Proteomes" id="UP001268256"/>
    </source>
</evidence>
<comment type="function">
    <text evidence="6">Specifically methylates the N7 position of a guanine in 16S rRNA.</text>
</comment>
<comment type="subcellular location">
    <subcellularLocation>
        <location evidence="6">Cytoplasm</location>
    </subcellularLocation>
</comment>
<evidence type="ECO:0000256" key="4">
    <source>
        <dbReference type="ARBA" id="ARBA00022679"/>
    </source>
</evidence>
<evidence type="ECO:0000256" key="6">
    <source>
        <dbReference type="HAMAP-Rule" id="MF_00074"/>
    </source>
</evidence>
<dbReference type="SUPFAM" id="SSF53335">
    <property type="entry name" value="S-adenosyl-L-methionine-dependent methyltransferases"/>
    <property type="match status" value="1"/>
</dbReference>
<keyword evidence="8" id="KW-1185">Reference proteome</keyword>
<dbReference type="GO" id="GO:0070043">
    <property type="term" value="F:rRNA (guanine-N7-)-methyltransferase activity"/>
    <property type="evidence" value="ECO:0007669"/>
    <property type="project" value="UniProtKB-UniRule"/>
</dbReference>
<feature type="binding site" evidence="6">
    <location>
        <position position="85"/>
    </location>
    <ligand>
        <name>S-adenosyl-L-methionine</name>
        <dbReference type="ChEBI" id="CHEBI:59789"/>
    </ligand>
</feature>
<keyword evidence="1 6" id="KW-0963">Cytoplasm</keyword>
<dbReference type="AlphaFoldDB" id="A0AAE4JVS1"/>
<organism evidence="7 8">
    <name type="scientific">Pseudocalidococcus azoricus BACA0444</name>
    <dbReference type="NCBI Taxonomy" id="2918990"/>
    <lineage>
        <taxon>Bacteria</taxon>
        <taxon>Bacillati</taxon>
        <taxon>Cyanobacteriota</taxon>
        <taxon>Cyanophyceae</taxon>
        <taxon>Acaryochloridales</taxon>
        <taxon>Thermosynechococcaceae</taxon>
        <taxon>Pseudocalidococcus</taxon>
        <taxon>Pseudocalidococcus azoricus</taxon>
    </lineage>
</organism>
<dbReference type="Proteomes" id="UP001268256">
    <property type="component" value="Unassembled WGS sequence"/>
</dbReference>
<keyword evidence="2 6" id="KW-0698">rRNA processing</keyword>
<evidence type="ECO:0000256" key="2">
    <source>
        <dbReference type="ARBA" id="ARBA00022552"/>
    </source>
</evidence>
<dbReference type="PANTHER" id="PTHR31760">
    <property type="entry name" value="S-ADENOSYL-L-METHIONINE-DEPENDENT METHYLTRANSFERASES SUPERFAMILY PROTEIN"/>
    <property type="match status" value="1"/>
</dbReference>
<dbReference type="Gene3D" id="3.40.50.150">
    <property type="entry name" value="Vaccinia Virus protein VP39"/>
    <property type="match status" value="1"/>
</dbReference>
<dbReference type="HAMAP" id="MF_00074">
    <property type="entry name" value="16SrRNA_methyltr_G"/>
    <property type="match status" value="1"/>
</dbReference>
<proteinExistence type="inferred from homology"/>
<dbReference type="InterPro" id="IPR003682">
    <property type="entry name" value="rRNA_ssu_MeTfrase_G"/>
</dbReference>